<comment type="caution">
    <text evidence="3">The sequence shown here is derived from an EMBL/GenBank/DDBJ whole genome shotgun (WGS) entry which is preliminary data.</text>
</comment>
<keyword evidence="1" id="KW-0677">Repeat</keyword>
<dbReference type="EMBL" id="JADGIK010000007">
    <property type="protein sequence ID" value="MBF0598003.1"/>
    <property type="molecule type" value="Genomic_DNA"/>
</dbReference>
<dbReference type="SUPFAM" id="SSF48371">
    <property type="entry name" value="ARM repeat"/>
    <property type="match status" value="1"/>
</dbReference>
<dbReference type="InterPro" id="IPR016024">
    <property type="entry name" value="ARM-type_fold"/>
</dbReference>
<dbReference type="InterPro" id="IPR056884">
    <property type="entry name" value="NPHP3-like_N"/>
</dbReference>
<dbReference type="InterPro" id="IPR027417">
    <property type="entry name" value="P-loop_NTPase"/>
</dbReference>
<keyword evidence="3" id="KW-0067">ATP-binding</keyword>
<keyword evidence="4" id="KW-1185">Reference proteome</keyword>
<dbReference type="Gene3D" id="3.40.50.300">
    <property type="entry name" value="P-loop containing nucleotide triphosphate hydrolases"/>
    <property type="match status" value="1"/>
</dbReference>
<evidence type="ECO:0000256" key="1">
    <source>
        <dbReference type="ARBA" id="ARBA00022737"/>
    </source>
</evidence>
<dbReference type="PANTHER" id="PTHR19860:SF40">
    <property type="entry name" value="WD40 REPEAT-CONTAINING PROTEIN"/>
    <property type="match status" value="1"/>
</dbReference>
<reference evidence="3" key="1">
    <citation type="submission" date="2020-10" db="EMBL/GenBank/DDBJ databases">
        <authorList>
            <person name="Lu T."/>
            <person name="Wang Q."/>
            <person name="Han X."/>
        </authorList>
    </citation>
    <scope>NUCLEOTIDE SEQUENCE</scope>
    <source>
        <strain evidence="3">WQ 117</strain>
    </source>
</reference>
<gene>
    <name evidence="3" type="ORF">IM532_11215</name>
</gene>
<dbReference type="PANTHER" id="PTHR19860">
    <property type="entry name" value="DDB1- AND CUL4-ASSOCIATED FACTOR 12-RELATED"/>
    <property type="match status" value="1"/>
</dbReference>
<dbReference type="SUPFAM" id="SSF52540">
    <property type="entry name" value="P-loop containing nucleoside triphosphate hydrolases"/>
    <property type="match status" value="1"/>
</dbReference>
<dbReference type="GO" id="GO:0080008">
    <property type="term" value="C:Cul4-RING E3 ubiquitin ligase complex"/>
    <property type="evidence" value="ECO:0007669"/>
    <property type="project" value="TreeGrafter"/>
</dbReference>
<accession>A0A8J7FSH5</accession>
<proteinExistence type="predicted"/>
<dbReference type="GO" id="GO:0005524">
    <property type="term" value="F:ATP binding"/>
    <property type="evidence" value="ECO:0007669"/>
    <property type="project" value="UniProtKB-KW"/>
</dbReference>
<dbReference type="Pfam" id="PF24883">
    <property type="entry name" value="NPHP3_N"/>
    <property type="match status" value="1"/>
</dbReference>
<dbReference type="RefSeq" id="WP_194183543.1">
    <property type="nucleotide sequence ID" value="NZ_JADGIK010000007.1"/>
</dbReference>
<sequence>MSEDVISASGERAAIGGYLPQFDEFAWFVYVNLINKDLEWIRVADPKAEKLDDIQYSTYSELHAYQVKWTISDAKISFLNFKDLIPFITTSWKNLKTNNPNKKVIPHLITNKKVSSNDSLKDGDTKIGSFEDFITDVWKKIKSTQSIDKKWDPIITELKKATKLDDNEFDEFVRVFDFQPSYVRKRFSVKNAYYSREDKDLIELSRFLWEQVGSAKRVVEFSREKIIQKIGWSDRFKTVFNHELIVDRQRYQPIQSTIDLLNSKLSEHKSGYLFLQGGPGAGKSTLLNQWSKSLKARVIRYFAFDFINPSSHLNFSERGNATHLFFDLVFQLKEAGIYNKNILPFKDIIFLKDAFNEQLKSIGEDFAINGQQTIIIIDGLDHIPREYKLTTDSFLRALPLPATLPEGVFIVLGSQSYNLDDIQQEIKSEFQKSDRTIQIDPLKKEEVYKYICNLNISFQLNDSQKLLIFEKSQGHPLYLSYLIEKLIDSSSIDETINSFEKIEGNIDTYYKKIWKPIEKEEILKQFLGLIARVNGSINIKFIKEWGIEKTVLKLFSENAKLLFNQTENYLSFFHNSFKQFLHYHTSLDYLTNEFDQAENIKYHKQLADYYQKTKVEKNWKRNFHLFQAQQYDKFVSEVTPDKFTTQLLEYRPIEELKQDIKLGIEIARYTKNISTLVRYLFSLAEIERRQYNIDPASFTEQFLLIGKIDVARNYLRTGNILHCNNVYALKASLIFYKFGYNSEGSTLYNLAYPDLISDIGITIDDQYRYEEIIEILEEWIYTAPYFETIENLLFKIVNIEFSDDARSNSFNENEADLYLRLIVNLGYNLIDRNKWDDLKIVFEKIDTNTSKGKSTLFQLLQYAIEKCIDLDDNIRANEYLSKLTNKFTKEKAKPIGKIYIADLVFKVTQNVDETLSWLDGIEQPLVLGKESLGYDTTLDHFIPLIKFNKLLNLCGKGVSIISAIPSVTKGSEEEVLVEFQRMLCLITQILADGILKNQINGDFTIRVYPIIKFYNKDLSFRNSYWYILTQAKSQYFDFFISAVSLHNIEYIETLGDLLFKEFNENPKYWSTSEQRKIIALLLKNGFNSEKAKKKLITLESFMLEDRDIDGRVTECVAHSKVWLNLGEFEIGEKWLKEAIQESIGVGYRKDYQFSSWIKWLRKINLRNPSNATERIKWFLSHLQHIKETTEGKAYWYASEELLDVSFEHNFNNGLEQIIWQLENDLVDFRDSITLFIKHFVNRVEKEDELKSIIQFYNNLYLLISEVANIELLRNILDKGFELIRESFLINYLPSIISSINIKALEENRNDLLSVIDNFCIEKGIEIKDYYFQFKVISQKRKDNYSTSSNSLTLKENYEKIDESEVLKRVESYEDLKRIIQLEDQGNSYFDWSKVLDKIATLLTSSQINEITELIKVRRRESDFFSKLSEIAFEIGDNELAENLANKSLELSSSSGWSKYYDGGTRIKAFNALRKINSTQASTKAFDVFVHDILSDDYPSSYIEHLDDIAPLLTDNYIEEDIWSELFGYLQRLMSNSKPVVNLPLLKSIEKPIIETLVDYLLYLSKYPVSLIRDESILLLTKYINQNNDYALAQLINGSMDEYTTMDVIMTLRELNSSKIKDLKSIIQNIALSKDYLLREYAKQILYELGENIPVFEIINFPSIYSLYLQEPERFEIKREIDPYYPNGHISNPWDMIRPFEFLIYLLSEVSGINEYNLIYRVYSIMKEIGNIEEWSVDYEKKFRNHLEEIYLKYPYIRPRVVAARRAIMYVVKELIDSNKIDDLKIKNILISQDYSVSLFAEIEKPSFIQTLNERNIQGIGINWIQRINESERLNQDLLTYHNNFKIIAEYTKVKNLDWGSPTEEYMYQISGFDQLNKTDDYIFGSVFHQLSCHYHILKSCEHSIIVISNHRFERFDIKSNWIAINPDLARYLGWKPEPSKLFAWKNSSGELMAESIYWSNGNIHKFSRNNSEVGEGWFVIVSETAFMEINSVEENLYLHKKLVRTKHEDSNLESNRIFKIKKII</sequence>
<evidence type="ECO:0000313" key="3">
    <source>
        <dbReference type="EMBL" id="MBF0598003.1"/>
    </source>
</evidence>
<protein>
    <submittedName>
        <fullName evidence="3">ATP-binding protein</fullName>
    </submittedName>
</protein>
<organism evidence="3 4">
    <name type="scientific">Faecalibacter rhinopitheci</name>
    <dbReference type="NCBI Taxonomy" id="2779678"/>
    <lineage>
        <taxon>Bacteria</taxon>
        <taxon>Pseudomonadati</taxon>
        <taxon>Bacteroidota</taxon>
        <taxon>Flavobacteriia</taxon>
        <taxon>Flavobacteriales</taxon>
        <taxon>Weeksellaceae</taxon>
        <taxon>Faecalibacter</taxon>
    </lineage>
</organism>
<feature type="domain" description="Nephrocystin 3-like N-terminal" evidence="2">
    <location>
        <begin position="266"/>
        <end position="386"/>
    </location>
</feature>
<dbReference type="InterPro" id="IPR051191">
    <property type="entry name" value="DCAF12"/>
</dbReference>
<keyword evidence="3" id="KW-0547">Nucleotide-binding</keyword>
<dbReference type="Proteomes" id="UP000608754">
    <property type="component" value="Unassembled WGS sequence"/>
</dbReference>
<evidence type="ECO:0000259" key="2">
    <source>
        <dbReference type="Pfam" id="PF24883"/>
    </source>
</evidence>
<name>A0A8J7FSH5_9FLAO</name>
<evidence type="ECO:0000313" key="4">
    <source>
        <dbReference type="Proteomes" id="UP000608754"/>
    </source>
</evidence>